<dbReference type="KEGG" id="bdw:94335761"/>
<feature type="transmembrane region" description="Helical" evidence="1">
    <location>
        <begin position="109"/>
        <end position="129"/>
    </location>
</feature>
<feature type="chain" id="PRO_5042012930" evidence="2">
    <location>
        <begin position="20"/>
        <end position="161"/>
    </location>
</feature>
<dbReference type="GeneID" id="94335761"/>
<dbReference type="Proteomes" id="UP001214638">
    <property type="component" value="Unassembled WGS sequence"/>
</dbReference>
<evidence type="ECO:0000256" key="1">
    <source>
        <dbReference type="SAM" id="Phobius"/>
    </source>
</evidence>
<evidence type="ECO:0000313" key="4">
    <source>
        <dbReference type="Proteomes" id="UP001214638"/>
    </source>
</evidence>
<dbReference type="AlphaFoldDB" id="A0AAD9PPN9"/>
<name>A0AAD9PPN9_9APIC</name>
<accession>A0AAD9PPN9</accession>
<organism evidence="3 4">
    <name type="scientific">Babesia duncani</name>
    <dbReference type="NCBI Taxonomy" id="323732"/>
    <lineage>
        <taxon>Eukaryota</taxon>
        <taxon>Sar</taxon>
        <taxon>Alveolata</taxon>
        <taxon>Apicomplexa</taxon>
        <taxon>Aconoidasida</taxon>
        <taxon>Piroplasmida</taxon>
        <taxon>Babesiidae</taxon>
        <taxon>Babesia</taxon>
    </lineage>
</organism>
<proteinExistence type="predicted"/>
<evidence type="ECO:0000313" key="3">
    <source>
        <dbReference type="EMBL" id="KAK2198448.1"/>
    </source>
</evidence>
<feature type="signal peptide" evidence="2">
    <location>
        <begin position="1"/>
        <end position="19"/>
    </location>
</feature>
<evidence type="ECO:0000256" key="2">
    <source>
        <dbReference type="SAM" id="SignalP"/>
    </source>
</evidence>
<keyword evidence="4" id="KW-1185">Reference proteome</keyword>
<gene>
    <name evidence="3" type="ORF">BdWA1_001463</name>
</gene>
<dbReference type="EMBL" id="JALLKP010000001">
    <property type="protein sequence ID" value="KAK2198448.1"/>
    <property type="molecule type" value="Genomic_DNA"/>
</dbReference>
<keyword evidence="1" id="KW-1133">Transmembrane helix</keyword>
<sequence length="161" mass="18232">MKNSVKAALYIIYVSLALGKRITKTSISHPEVINSIIPLHNAMGFLHHNPSSTMTTFQVEKAIEKAQKSKGKHDKHVALHAFGTTTEIESKANVHKRMPISKIDSVKSFYAVLFVFSAYFLCSFIYNALRRRNEQEKAAAAAHQYDEERRQYINSGRGLSY</sequence>
<keyword evidence="1" id="KW-0812">Transmembrane</keyword>
<keyword evidence="2" id="KW-0732">Signal</keyword>
<reference evidence="3" key="1">
    <citation type="journal article" date="2023" name="Nat. Microbiol.">
        <title>Babesia duncani multi-omics identifies virulence factors and drug targets.</title>
        <authorList>
            <person name="Singh P."/>
            <person name="Lonardi S."/>
            <person name="Liang Q."/>
            <person name="Vydyam P."/>
            <person name="Khabirova E."/>
            <person name="Fang T."/>
            <person name="Gihaz S."/>
            <person name="Thekkiniath J."/>
            <person name="Munshi M."/>
            <person name="Abel S."/>
            <person name="Ciampossin L."/>
            <person name="Batugedara G."/>
            <person name="Gupta M."/>
            <person name="Lu X.M."/>
            <person name="Lenz T."/>
            <person name="Chakravarty S."/>
            <person name="Cornillot E."/>
            <person name="Hu Y."/>
            <person name="Ma W."/>
            <person name="Gonzalez L.M."/>
            <person name="Sanchez S."/>
            <person name="Estrada K."/>
            <person name="Sanchez-Flores A."/>
            <person name="Montero E."/>
            <person name="Harb O.S."/>
            <person name="Le Roch K.G."/>
            <person name="Mamoun C.B."/>
        </authorList>
    </citation>
    <scope>NUCLEOTIDE SEQUENCE</scope>
    <source>
        <strain evidence="3">WA1</strain>
    </source>
</reference>
<keyword evidence="1" id="KW-0472">Membrane</keyword>
<dbReference type="RefSeq" id="XP_067805290.1">
    <property type="nucleotide sequence ID" value="XM_067946499.1"/>
</dbReference>
<protein>
    <submittedName>
        <fullName evidence="3">Uncharacterized protein</fullName>
    </submittedName>
</protein>
<comment type="caution">
    <text evidence="3">The sequence shown here is derived from an EMBL/GenBank/DDBJ whole genome shotgun (WGS) entry which is preliminary data.</text>
</comment>